<dbReference type="Gene3D" id="2.60.40.1140">
    <property type="entry name" value="Collagen-binding surface protein Cna, B-type domain"/>
    <property type="match status" value="1"/>
</dbReference>
<keyword evidence="6" id="KW-0812">Transmembrane</keyword>
<keyword evidence="4" id="KW-0732">Signal</keyword>
<evidence type="ECO:0000259" key="7">
    <source>
        <dbReference type="Pfam" id="PF00746"/>
    </source>
</evidence>
<dbReference type="Gene3D" id="2.60.40.1280">
    <property type="match status" value="1"/>
</dbReference>
<keyword evidence="5" id="KW-0572">Peptidoglycan-anchor</keyword>
<evidence type="ECO:0000256" key="2">
    <source>
        <dbReference type="ARBA" id="ARBA00022512"/>
    </source>
</evidence>
<feature type="domain" description="CNA-B" evidence="8">
    <location>
        <begin position="1580"/>
        <end position="1671"/>
    </location>
</feature>
<proteinExistence type="predicted"/>
<evidence type="ECO:0000259" key="9">
    <source>
        <dbReference type="Pfam" id="PF17802"/>
    </source>
</evidence>
<feature type="transmembrane region" description="Helical" evidence="6">
    <location>
        <begin position="1697"/>
        <end position="1715"/>
    </location>
</feature>
<name>A0AB35Y6W7_9FIRM</name>
<evidence type="ECO:0000259" key="8">
    <source>
        <dbReference type="Pfam" id="PF05738"/>
    </source>
</evidence>
<feature type="domain" description="Gram-positive cocci surface proteins LPxTG" evidence="7">
    <location>
        <begin position="1687"/>
        <end position="1721"/>
    </location>
</feature>
<dbReference type="Pfam" id="PF00746">
    <property type="entry name" value="Gram_pos_anchor"/>
    <property type="match status" value="1"/>
</dbReference>
<reference evidence="10" key="1">
    <citation type="submission" date="2024-03" db="EMBL/GenBank/DDBJ databases">
        <authorList>
            <person name="Plomp N."/>
            <person name="Harmsen H.J."/>
        </authorList>
    </citation>
    <scope>NUCLEOTIDE SEQUENCE</scope>
    <source>
        <strain evidence="10">HTF-128</strain>
    </source>
</reference>
<dbReference type="GO" id="GO:0007155">
    <property type="term" value="P:cell adhesion"/>
    <property type="evidence" value="ECO:0007669"/>
    <property type="project" value="InterPro"/>
</dbReference>
<evidence type="ECO:0000313" key="11">
    <source>
        <dbReference type="Proteomes" id="UP001373196"/>
    </source>
</evidence>
<evidence type="ECO:0000256" key="1">
    <source>
        <dbReference type="ARBA" id="ARBA00004191"/>
    </source>
</evidence>
<dbReference type="NCBIfam" id="TIGR01167">
    <property type="entry name" value="LPXTG_anchor"/>
    <property type="match status" value="1"/>
</dbReference>
<dbReference type="InterPro" id="IPR008966">
    <property type="entry name" value="Adhesion_dom_sf"/>
</dbReference>
<evidence type="ECO:0000256" key="5">
    <source>
        <dbReference type="ARBA" id="ARBA00023088"/>
    </source>
</evidence>
<comment type="subcellular location">
    <subcellularLocation>
        <location evidence="1">Secreted</location>
        <location evidence="1">Cell wall</location>
    </subcellularLocation>
</comment>
<dbReference type="InterPro" id="IPR019931">
    <property type="entry name" value="LPXTG_anchor"/>
</dbReference>
<protein>
    <submittedName>
        <fullName evidence="10">Cna B-type domain-containing protein</fullName>
    </submittedName>
</protein>
<dbReference type="Pfam" id="PF17802">
    <property type="entry name" value="SpaA"/>
    <property type="match status" value="1"/>
</dbReference>
<dbReference type="EMBL" id="JBBFGL010000008">
    <property type="protein sequence ID" value="MEJ5196347.1"/>
    <property type="molecule type" value="Genomic_DNA"/>
</dbReference>
<dbReference type="Gene3D" id="2.60.40.10">
    <property type="entry name" value="Immunoglobulins"/>
    <property type="match status" value="1"/>
</dbReference>
<dbReference type="Pfam" id="PF05738">
    <property type="entry name" value="Cna_B"/>
    <property type="match status" value="1"/>
</dbReference>
<dbReference type="InterPro" id="IPR008454">
    <property type="entry name" value="Collagen-bd_Cna-like_B-typ_dom"/>
</dbReference>
<evidence type="ECO:0000256" key="3">
    <source>
        <dbReference type="ARBA" id="ARBA00022525"/>
    </source>
</evidence>
<dbReference type="InterPro" id="IPR013783">
    <property type="entry name" value="Ig-like_fold"/>
</dbReference>
<sequence>MKDITTALMQQFRREHKAARRYMALLLALALLTSLFVNWQLHSVGIAQTADYQCGEIEHQHTAECYEKVLVCGYEEGEPEDWNATKPDDSAFPDADYGVEQSDADIAAYSAEPEPEYIFVPHQHTDDCYQEVKTLTCYEEEHVHTDDCFDPEDGSLICDLFEHTHDDSCYTTEYELVCGLEEGELVEEPNPDYVPVDEEASAVFDDAVALQPVVDDSSLDTPVHHHTDACYEEVLVCGLPEHHHTVNCLSDPLADVEDEETWSAKTNVVLTGAWADDLTAVAKSQLGYQQSERNFQLDDEDQTTVRHYTRYGAWYGNAYGAWDVMFLSYCLNYADVPQTTVPQRAGVQALRSDLRGSEWLKAAAEVELVPGDIVFYNSITTETVAVEEDAPQIMDDSADADIALLSLEPAAAEPQTEERTVSTETVGIVSDVDADTGTLTVISGDVDGKVAEVSLRADEITDVIDLAAAHKAQEEAPEEEPETVPEENEGFSAKVEWIGETVEQDADYPMMMAMELNDSGINLSDHITNVVISKKEGKNWVPIEDEYRFKDGEAVQVELSYQLSGGIVSSKNDTLTYHLPAGLTLTEDNVNGKVYRLKEVVGSYTISKSGEVKMTFTNKEILDGAPFTGDFTFEADVDYSQAGADGKVIFNDDFNLIIKKPDGDIAVKKGLDKEGYAGADRFNYGDKNGNYYLRWHVQASTEKGTGGKTVRIGDQLNGDSSGSFQSGSGVQVLGSYVENSVKVFKLKAGQNAPGNLVPSNEYKLTVSNENELSRFILVEDLPALEPGESYILCYTTKVTPEEMNNKCKDNDGKIYNKGLAGIEDAPDVVTKDATYVSFWRRLSKDGTLNKDGTITWTITLKAAANGYGEFLRGYTVKDVIPAGLTVKGDVTVEADGENFATITAQTLKDGYTIPDDSKAMSYTFTFRTDAPTQDGAVTNKATATKGSDTFTAEKELVFGKGDWGVSKKHVSTNSDGVASWDIVVTNTLGGTNFTLVDVMDARDANNQRLNVDADGPRHWFYKSDLETAVQKSLKLTLRDGNTKDYADVWDKLTIEAFSDYHAQAPVTDDTTRARAFKITVKDLPVRRMELTVTTHEDRDKVTNGETRKYVNWASVEGTGKSKDAQDTYTRIDSFEKKVSTDKGNTYNKGSTVAYKDVGDKRLCYSVALTTDASQTKEIVIVDTLPLNTKYLESQTELLVDGKKVDKNNKADENNHWSAVCDNNGTLTLHLSNYNTDGQSHTVQFLYKVKISDDPSWKDLSVSQISYKNTAKWGKEESSTATTVTRDATEVKKTGEQVKENGQPTNRVRYTVYINPSRKRLNNGEPLTLQDKLELKAGADAYGDLSTVKFYSYEFSGGQPTIGDELLEGVCQILPPDKGYWLQVRVPDETAIVMQYECEIDPGTAVTPELSNSVYLNDTKKDGINTEVHHNSSGATVKMGQLLLNKMDSYTGMPLKGAQFSIEYYDKQKEKWTPWDTRSTGESGKITLGVTTTGESNTLKTDTLYRLMEMEAPANYKLDQTPHYVLFAQETEDHEAAYQAATGTANNLIVDGVTVEKNSIVFGSDVKTTTMEIRNTYQELTVVKSWLDKDTGKSVEAPVTEVKVQLYSMNKDGSGKTAVGEEVSLNSKNKWSYTWPSTDTPATDNDGNPCYYMVEETTTGSWTLETSNNNGIQTGKIYLRNYVYSSYVLPSTGGMGTVPFAAVGGMLTVGAALLLAKRKKHEEKGE</sequence>
<keyword evidence="2" id="KW-0134">Cell wall</keyword>
<gene>
    <name evidence="10" type="ORF">WF834_09225</name>
</gene>
<evidence type="ECO:0000256" key="4">
    <source>
        <dbReference type="ARBA" id="ARBA00022729"/>
    </source>
</evidence>
<keyword evidence="6" id="KW-0472">Membrane</keyword>
<evidence type="ECO:0000313" key="10">
    <source>
        <dbReference type="EMBL" id="MEJ5196347.1"/>
    </source>
</evidence>
<comment type="caution">
    <text evidence="10">The sequence shown here is derived from an EMBL/GenBank/DDBJ whole genome shotgun (WGS) entry which is preliminary data.</text>
</comment>
<organism evidence="10 11">
    <name type="scientific">Faecalibacterium wellingii</name>
    <dbReference type="NCBI Taxonomy" id="2929491"/>
    <lineage>
        <taxon>Bacteria</taxon>
        <taxon>Bacillati</taxon>
        <taxon>Bacillota</taxon>
        <taxon>Clostridia</taxon>
        <taxon>Eubacteriales</taxon>
        <taxon>Oscillospiraceae</taxon>
        <taxon>Faecalibacterium</taxon>
    </lineage>
</organism>
<dbReference type="SUPFAM" id="SSF49478">
    <property type="entry name" value="Cna protein B-type domain"/>
    <property type="match status" value="1"/>
</dbReference>
<feature type="domain" description="SpaA-like prealbumin fold" evidence="9">
    <location>
        <begin position="1439"/>
        <end position="1530"/>
    </location>
</feature>
<keyword evidence="6" id="KW-1133">Transmembrane helix</keyword>
<dbReference type="SUPFAM" id="SSF49401">
    <property type="entry name" value="Bacterial adhesins"/>
    <property type="match status" value="1"/>
</dbReference>
<keyword evidence="3" id="KW-0964">Secreted</keyword>
<dbReference type="RefSeq" id="WP_339395677.1">
    <property type="nucleotide sequence ID" value="NZ_JBBFGL010000008.1"/>
</dbReference>
<evidence type="ECO:0000256" key="6">
    <source>
        <dbReference type="SAM" id="Phobius"/>
    </source>
</evidence>
<dbReference type="Proteomes" id="UP001373196">
    <property type="component" value="Unassembled WGS sequence"/>
</dbReference>
<dbReference type="InterPro" id="IPR011252">
    <property type="entry name" value="Fibrogen-bd_dom1"/>
</dbReference>
<dbReference type="InterPro" id="IPR041033">
    <property type="entry name" value="SpaA_PFL_dom_1"/>
</dbReference>
<accession>A0AB35Y6W7</accession>